<feature type="region of interest" description="Disordered" evidence="1">
    <location>
        <begin position="451"/>
        <end position="483"/>
    </location>
</feature>
<name>A0A1Y1I2N0_KLENI</name>
<dbReference type="Pfam" id="PF01476">
    <property type="entry name" value="LysM"/>
    <property type="match status" value="1"/>
</dbReference>
<dbReference type="InterPro" id="IPR036779">
    <property type="entry name" value="LysM_dom_sf"/>
</dbReference>
<feature type="region of interest" description="Disordered" evidence="1">
    <location>
        <begin position="146"/>
        <end position="297"/>
    </location>
</feature>
<dbReference type="EMBL" id="DF237152">
    <property type="protein sequence ID" value="GAQ84723.1"/>
    <property type="molecule type" value="Genomic_DNA"/>
</dbReference>
<dbReference type="PANTHER" id="PTHR20932">
    <property type="entry name" value="LYSM AND PUTATIVE PEPTIDOGLYCAN-BINDING DOMAIN-CONTAINING PROTEIN"/>
    <property type="match status" value="1"/>
</dbReference>
<feature type="compositionally biased region" description="Acidic residues" evidence="1">
    <location>
        <begin position="333"/>
        <end position="344"/>
    </location>
</feature>
<feature type="compositionally biased region" description="Low complexity" evidence="1">
    <location>
        <begin position="153"/>
        <end position="172"/>
    </location>
</feature>
<dbReference type="OrthoDB" id="538216at2759"/>
<dbReference type="SMART" id="SM00257">
    <property type="entry name" value="LysM"/>
    <property type="match status" value="1"/>
</dbReference>
<sequence>MGRGGMGEVGMWPASDDAWSESIQKLEKISVRDPESLTVGSRKNGQHAGKAKSRGPGTWSPDGMWSPPPERDLEQSRPSTAGSSRSGMFSPGRTKSDLLETHTIHEVSNLDTLAGIAIKYGVQVEDVKRLNGLITDAAMFARKTLRIPPPRFETPSESPSHSASTSRRPSSTGESPFPPRPHPKKSMTPAMSSLRGYYGIASPEKRRGGKLKRNSEGEGMEMYTYHSNTASEDEQSATTSPVSRRAFSDGGRRSSRWTMEDDDHVWDDWANKTSTRRAGTSASNNILPTSSTVSSSAGADLLSSIYGIGEEEIEDGGSKTANANGAGRWGTSEIEEIDLTDDTAENAKETLLDSSGPRKRGANGANSLADSSSLGSSSNGRGALPTRGPTPRNRSSAGGSSGGAATPPLAGGRSASKLQAPLRPVAGGPNVTEIVAGLSKGKIVIPDSLMSKVRRSSSASSLGEEDSAGRLANKGPSFGSVGDLLTGAVVKRKAAKD</sequence>
<dbReference type="AlphaFoldDB" id="A0A1Y1I2N0"/>
<evidence type="ECO:0000259" key="2">
    <source>
        <dbReference type="PROSITE" id="PS51782"/>
    </source>
</evidence>
<dbReference type="SUPFAM" id="SSF54106">
    <property type="entry name" value="LysM domain"/>
    <property type="match status" value="1"/>
</dbReference>
<dbReference type="CDD" id="cd00118">
    <property type="entry name" value="LysM"/>
    <property type="match status" value="1"/>
</dbReference>
<dbReference type="Proteomes" id="UP000054558">
    <property type="component" value="Unassembled WGS sequence"/>
</dbReference>
<organism evidence="3 4">
    <name type="scientific">Klebsormidium nitens</name>
    <name type="common">Green alga</name>
    <name type="synonym">Ulothrix nitens</name>
    <dbReference type="NCBI Taxonomy" id="105231"/>
    <lineage>
        <taxon>Eukaryota</taxon>
        <taxon>Viridiplantae</taxon>
        <taxon>Streptophyta</taxon>
        <taxon>Klebsormidiophyceae</taxon>
        <taxon>Klebsormidiales</taxon>
        <taxon>Klebsormidiaceae</taxon>
        <taxon>Klebsormidium</taxon>
    </lineage>
</organism>
<gene>
    <name evidence="3" type="ORF">KFL_002030060</name>
</gene>
<feature type="compositionally biased region" description="Polar residues" evidence="1">
    <location>
        <begin position="225"/>
        <end position="242"/>
    </location>
</feature>
<dbReference type="PANTHER" id="PTHR20932:SF36">
    <property type="entry name" value="OS03G0110600 PROTEIN"/>
    <property type="match status" value="1"/>
</dbReference>
<evidence type="ECO:0000313" key="4">
    <source>
        <dbReference type="Proteomes" id="UP000054558"/>
    </source>
</evidence>
<evidence type="ECO:0000256" key="1">
    <source>
        <dbReference type="SAM" id="MobiDB-lite"/>
    </source>
</evidence>
<feature type="compositionally biased region" description="Polar residues" evidence="1">
    <location>
        <begin position="271"/>
        <end position="297"/>
    </location>
</feature>
<accession>A0A1Y1I2N0</accession>
<dbReference type="InterPro" id="IPR018392">
    <property type="entry name" value="LysM"/>
</dbReference>
<keyword evidence="4" id="KW-1185">Reference proteome</keyword>
<feature type="region of interest" description="Disordered" evidence="1">
    <location>
        <begin position="25"/>
        <end position="95"/>
    </location>
</feature>
<feature type="region of interest" description="Disordered" evidence="1">
    <location>
        <begin position="312"/>
        <end position="429"/>
    </location>
</feature>
<feature type="compositionally biased region" description="Low complexity" evidence="1">
    <location>
        <begin position="451"/>
        <end position="462"/>
    </location>
</feature>
<dbReference type="InterPro" id="IPR045030">
    <property type="entry name" value="LYSM1-4"/>
</dbReference>
<feature type="compositionally biased region" description="Low complexity" evidence="1">
    <location>
        <begin position="362"/>
        <end position="384"/>
    </location>
</feature>
<dbReference type="PROSITE" id="PS51782">
    <property type="entry name" value="LYSM"/>
    <property type="match status" value="1"/>
</dbReference>
<reference evidence="3 4" key="1">
    <citation type="journal article" date="2014" name="Nat. Commun.">
        <title>Klebsormidium flaccidum genome reveals primary factors for plant terrestrial adaptation.</title>
        <authorList>
            <person name="Hori K."/>
            <person name="Maruyama F."/>
            <person name="Fujisawa T."/>
            <person name="Togashi T."/>
            <person name="Yamamoto N."/>
            <person name="Seo M."/>
            <person name="Sato S."/>
            <person name="Yamada T."/>
            <person name="Mori H."/>
            <person name="Tajima N."/>
            <person name="Moriyama T."/>
            <person name="Ikeuchi M."/>
            <person name="Watanabe M."/>
            <person name="Wada H."/>
            <person name="Kobayashi K."/>
            <person name="Saito M."/>
            <person name="Masuda T."/>
            <person name="Sasaki-Sekimoto Y."/>
            <person name="Mashiguchi K."/>
            <person name="Awai K."/>
            <person name="Shimojima M."/>
            <person name="Masuda S."/>
            <person name="Iwai M."/>
            <person name="Nobusawa T."/>
            <person name="Narise T."/>
            <person name="Kondo S."/>
            <person name="Saito H."/>
            <person name="Sato R."/>
            <person name="Murakawa M."/>
            <person name="Ihara Y."/>
            <person name="Oshima-Yamada Y."/>
            <person name="Ohtaka K."/>
            <person name="Satoh M."/>
            <person name="Sonobe K."/>
            <person name="Ishii M."/>
            <person name="Ohtani R."/>
            <person name="Kanamori-Sato M."/>
            <person name="Honoki R."/>
            <person name="Miyazaki D."/>
            <person name="Mochizuki H."/>
            <person name="Umetsu J."/>
            <person name="Higashi K."/>
            <person name="Shibata D."/>
            <person name="Kamiya Y."/>
            <person name="Sato N."/>
            <person name="Nakamura Y."/>
            <person name="Tabata S."/>
            <person name="Ida S."/>
            <person name="Kurokawa K."/>
            <person name="Ohta H."/>
        </authorList>
    </citation>
    <scope>NUCLEOTIDE SEQUENCE [LARGE SCALE GENOMIC DNA]</scope>
    <source>
        <strain evidence="3 4">NIES-2285</strain>
    </source>
</reference>
<proteinExistence type="predicted"/>
<feature type="compositionally biased region" description="Basic and acidic residues" evidence="1">
    <location>
        <begin position="25"/>
        <end position="35"/>
    </location>
</feature>
<evidence type="ECO:0000313" key="3">
    <source>
        <dbReference type="EMBL" id="GAQ84723.1"/>
    </source>
</evidence>
<feature type="domain" description="LysM" evidence="2">
    <location>
        <begin position="103"/>
        <end position="147"/>
    </location>
</feature>
<feature type="compositionally biased region" description="Polar residues" evidence="1">
    <location>
        <begin position="76"/>
        <end position="87"/>
    </location>
</feature>
<dbReference type="Gene3D" id="3.10.350.10">
    <property type="entry name" value="LysM domain"/>
    <property type="match status" value="1"/>
</dbReference>
<protein>
    <submittedName>
        <fullName evidence="3">Peptidoglycan-binding protein</fullName>
    </submittedName>
</protein>